<keyword evidence="3" id="KW-1185">Reference proteome</keyword>
<dbReference type="Gene3D" id="1.10.10.10">
    <property type="entry name" value="Winged helix-like DNA-binding domain superfamily/Winged helix DNA-binding domain"/>
    <property type="match status" value="1"/>
</dbReference>
<sequence>MPRWDQLSSAEMEVLQTVFWSSASSRHGLAHRLSFSRSKANGLIAGLLDQGLVEEAGLQASSGGRRAETLQLAGGLGVVLGADLGATSLDVAVMRPDLSVIARHAEEADVRAGPGVVLARVRELMRQLLAGCGLTARQVIAVGLGVPGPVDFERGQLVEPPLMPEWDSFSIRDYLAEAFGAPVFVDNDVNLMALGELWRLQRGLPNFLVIKVGTGIGCGIVCHGEVYRGANGSAGDVGHICVDQAGPRCHCGNLGCVEAMAAAPAISRMAVDAAGSGGSAALAEALRQNGRLTAVDVGQASRNGDAAANAIIQRAGSLIGQMLASVVNFFNPSHVFIGGGVTQIGPLFLASVRQSIYHRSLALSTRHLEIQYTPLGAQAGLVGTGVLAMQEALRLAAARAGAPAMPRAQGTAGRRAEAFQ</sequence>
<dbReference type="STRING" id="365046.Rta_07270"/>
<dbReference type="InterPro" id="IPR036388">
    <property type="entry name" value="WH-like_DNA-bd_sf"/>
</dbReference>
<dbReference type="InterPro" id="IPR036390">
    <property type="entry name" value="WH_DNA-bd_sf"/>
</dbReference>
<dbReference type="EMBL" id="CP000245">
    <property type="protein sequence ID" value="AEG91808.1"/>
    <property type="molecule type" value="Genomic_DNA"/>
</dbReference>
<dbReference type="Proteomes" id="UP000008385">
    <property type="component" value="Chromosome"/>
</dbReference>
<dbReference type="PROSITE" id="PS01125">
    <property type="entry name" value="ROK"/>
    <property type="match status" value="1"/>
</dbReference>
<reference evidence="2 3" key="2">
    <citation type="journal article" date="2011" name="PLoS ONE">
        <title>The Cyst-Dividing Bacterium Ramlibacter tataouinensis TTB310 Genome Reveals a Well-Stocked Toolbox for Adaptation to a Desert Environment.</title>
        <authorList>
            <person name="De Luca G."/>
            <person name="Barakat M."/>
            <person name="Ortet P."/>
            <person name="Fochesato S."/>
            <person name="Jourlin-Castelli C."/>
            <person name="Ansaldi M."/>
            <person name="Py B."/>
            <person name="Fichant G."/>
            <person name="Coutinho P.M."/>
            <person name="Voulhoux R."/>
            <person name="Bastien O."/>
            <person name="Marechal E."/>
            <person name="Henrissat B."/>
            <person name="Quentin Y."/>
            <person name="Noirot P."/>
            <person name="Filloux A."/>
            <person name="Mejean V."/>
            <person name="Dubow M.S."/>
            <person name="Barras F."/>
            <person name="Barbe V."/>
            <person name="Weissenbach J."/>
            <person name="Mihalcescu I."/>
            <person name="Vermeglio A."/>
            <person name="Achouak W."/>
            <person name="Heulin T."/>
        </authorList>
    </citation>
    <scope>NUCLEOTIDE SEQUENCE [LARGE SCALE GENOMIC DNA]</scope>
    <source>
        <strain evidence="3">ATCC BAA-407 / DSM 14655 / LMG 21543 / TTB310</strain>
    </source>
</reference>
<dbReference type="PANTHER" id="PTHR18964">
    <property type="entry name" value="ROK (REPRESSOR, ORF, KINASE) FAMILY"/>
    <property type="match status" value="1"/>
</dbReference>
<accession>F5XXK5</accession>
<dbReference type="KEGG" id="rta:Rta_07270"/>
<keyword evidence="2" id="KW-0808">Transferase</keyword>
<gene>
    <name evidence="2" type="ordered locus">Rta_07270</name>
</gene>
<comment type="similarity">
    <text evidence="1">Belongs to the ROK (NagC/XylR) family.</text>
</comment>
<evidence type="ECO:0000256" key="1">
    <source>
        <dbReference type="ARBA" id="ARBA00006479"/>
    </source>
</evidence>
<dbReference type="InterPro" id="IPR000600">
    <property type="entry name" value="ROK"/>
</dbReference>
<evidence type="ECO:0000313" key="3">
    <source>
        <dbReference type="Proteomes" id="UP000008385"/>
    </source>
</evidence>
<dbReference type="InterPro" id="IPR049874">
    <property type="entry name" value="ROK_cs"/>
</dbReference>
<dbReference type="SUPFAM" id="SSF53067">
    <property type="entry name" value="Actin-like ATPase domain"/>
    <property type="match status" value="1"/>
</dbReference>
<evidence type="ECO:0000313" key="2">
    <source>
        <dbReference type="EMBL" id="AEG91808.1"/>
    </source>
</evidence>
<dbReference type="SUPFAM" id="SSF46785">
    <property type="entry name" value="Winged helix' DNA-binding domain"/>
    <property type="match status" value="1"/>
</dbReference>
<dbReference type="HOGENOM" id="CLU_036604_13_3_4"/>
<dbReference type="PATRIC" id="fig|365046.3.peg.746"/>
<name>F5XXK5_RAMTT</name>
<dbReference type="GO" id="GO:0016301">
    <property type="term" value="F:kinase activity"/>
    <property type="evidence" value="ECO:0007669"/>
    <property type="project" value="UniProtKB-KW"/>
</dbReference>
<dbReference type="Pfam" id="PF00480">
    <property type="entry name" value="ROK"/>
    <property type="match status" value="1"/>
</dbReference>
<dbReference type="eggNOG" id="COG1940">
    <property type="taxonomic scope" value="Bacteria"/>
</dbReference>
<dbReference type="AlphaFoldDB" id="F5XXK5"/>
<dbReference type="InterPro" id="IPR043129">
    <property type="entry name" value="ATPase_NBD"/>
</dbReference>
<reference evidence="3" key="1">
    <citation type="submission" date="2006-01" db="EMBL/GenBank/DDBJ databases">
        <title>Genome of the cyst-dividing bacterium Ramlibacter tataouinensis.</title>
        <authorList>
            <person name="Barakat M."/>
            <person name="Ortet P."/>
            <person name="De Luca G."/>
            <person name="Jourlin-Castelli C."/>
            <person name="Ansaldi M."/>
            <person name="Py B."/>
            <person name="Fichant G."/>
            <person name="Coutinho P."/>
            <person name="Voulhoux R."/>
            <person name="Bastien O."/>
            <person name="Roy S."/>
            <person name="Marechal E."/>
            <person name="Henrissat B."/>
            <person name="Quentin Y."/>
            <person name="Noirot P."/>
            <person name="Filloux A."/>
            <person name="Mejean V."/>
            <person name="DuBow M."/>
            <person name="Barras F."/>
            <person name="Heulin T."/>
        </authorList>
    </citation>
    <scope>NUCLEOTIDE SEQUENCE [LARGE SCALE GENOMIC DNA]</scope>
    <source>
        <strain evidence="3">ATCC BAA-407 / DSM 14655 / LMG 21543 / TTB310</strain>
    </source>
</reference>
<organism evidence="2 3">
    <name type="scientific">Ramlibacter tataouinensis (strain ATCC BAA-407 / DSM 14655 / LMG 21543 / TTB310)</name>
    <dbReference type="NCBI Taxonomy" id="365046"/>
    <lineage>
        <taxon>Bacteria</taxon>
        <taxon>Pseudomonadati</taxon>
        <taxon>Pseudomonadota</taxon>
        <taxon>Betaproteobacteria</taxon>
        <taxon>Burkholderiales</taxon>
        <taxon>Comamonadaceae</taxon>
        <taxon>Ramlibacter</taxon>
    </lineage>
</organism>
<proteinExistence type="inferred from homology"/>
<keyword evidence="2" id="KW-0418">Kinase</keyword>
<protein>
    <submittedName>
        <fullName evidence="2">Glucokinase-like protein</fullName>
    </submittedName>
</protein>
<dbReference type="PANTHER" id="PTHR18964:SF173">
    <property type="entry name" value="GLUCOKINASE"/>
    <property type="match status" value="1"/>
</dbReference>
<dbReference type="Gene3D" id="3.30.420.40">
    <property type="match status" value="2"/>
</dbReference>